<evidence type="ECO:0000313" key="2">
    <source>
        <dbReference type="EMBL" id="TWO73054.1"/>
    </source>
</evidence>
<dbReference type="InterPro" id="IPR006127">
    <property type="entry name" value="ZnuA-like"/>
</dbReference>
<feature type="chain" id="PRO_5022087036" evidence="1">
    <location>
        <begin position="20"/>
        <end position="296"/>
    </location>
</feature>
<dbReference type="Gene3D" id="3.40.50.1980">
    <property type="entry name" value="Nitrogenase molybdenum iron protein domain"/>
    <property type="match status" value="2"/>
</dbReference>
<keyword evidence="3" id="KW-1185">Reference proteome</keyword>
<dbReference type="InterPro" id="IPR050492">
    <property type="entry name" value="Bact_metal-bind_prot9"/>
</dbReference>
<dbReference type="GO" id="GO:0030001">
    <property type="term" value="P:metal ion transport"/>
    <property type="evidence" value="ECO:0007669"/>
    <property type="project" value="InterPro"/>
</dbReference>
<dbReference type="Proteomes" id="UP000318199">
    <property type="component" value="Unassembled WGS sequence"/>
</dbReference>
<protein>
    <submittedName>
        <fullName evidence="2">Zinc ABC transporter substrate-binding protein</fullName>
    </submittedName>
</protein>
<proteinExistence type="predicted"/>
<sequence length="296" mass="32438">MRILLAMAAAVCLAAPAQALSVFTCEPEWAALVRQLAPDAEVRSATHARQDPHHIEARPSLIAALRRADVAVCTGASLESGWLPMLQQRSGNPRVQKGAAGMVYAADHVALIDPRPAGSPFEGDVHSEGNPHLHLDPRRLLDAAAAVRDALAQAESAKKAEIHQRHAAWERDWRARIVQWERKAAPLRGMRVAAQHTTYGYLWRWLGIEQVADLEPKPGMPPTPGHLQRVLELTRPAPPRAVVVSSYQDARPAQWLAQQFGVPVLQLPATVLDEAPVADLPTLFDHLIDRLLAVPR</sequence>
<dbReference type="OrthoDB" id="9810636at2"/>
<dbReference type="Pfam" id="PF01297">
    <property type="entry name" value="ZnuA"/>
    <property type="match status" value="1"/>
</dbReference>
<reference evidence="2 3" key="1">
    <citation type="submission" date="2019-07" db="EMBL/GenBank/DDBJ databases">
        <title>Caenimonas sedimenti sp. nov., isolated from activated sludge.</title>
        <authorList>
            <person name="Xu J."/>
        </authorList>
    </citation>
    <scope>NUCLEOTIDE SEQUENCE [LARGE SCALE GENOMIC DNA]</scope>
    <source>
        <strain evidence="2 3">HX-9-20</strain>
    </source>
</reference>
<evidence type="ECO:0000313" key="3">
    <source>
        <dbReference type="Proteomes" id="UP000318199"/>
    </source>
</evidence>
<name>A0A562ZY24_9BURK</name>
<evidence type="ECO:0000256" key="1">
    <source>
        <dbReference type="SAM" id="SignalP"/>
    </source>
</evidence>
<dbReference type="GO" id="GO:0046872">
    <property type="term" value="F:metal ion binding"/>
    <property type="evidence" value="ECO:0007669"/>
    <property type="project" value="InterPro"/>
</dbReference>
<comment type="caution">
    <text evidence="2">The sequence shown here is derived from an EMBL/GenBank/DDBJ whole genome shotgun (WGS) entry which is preliminary data.</text>
</comment>
<dbReference type="PANTHER" id="PTHR42953">
    <property type="entry name" value="HIGH-AFFINITY ZINC UPTAKE SYSTEM PROTEIN ZNUA-RELATED"/>
    <property type="match status" value="1"/>
</dbReference>
<organism evidence="2 3">
    <name type="scientific">Caenimonas sedimenti</name>
    <dbReference type="NCBI Taxonomy" id="2596921"/>
    <lineage>
        <taxon>Bacteria</taxon>
        <taxon>Pseudomonadati</taxon>
        <taxon>Pseudomonadota</taxon>
        <taxon>Betaproteobacteria</taxon>
        <taxon>Burkholderiales</taxon>
        <taxon>Comamonadaceae</taxon>
        <taxon>Caenimonas</taxon>
    </lineage>
</organism>
<keyword evidence="1" id="KW-0732">Signal</keyword>
<dbReference type="SUPFAM" id="SSF53807">
    <property type="entry name" value="Helical backbone' metal receptor"/>
    <property type="match status" value="1"/>
</dbReference>
<gene>
    <name evidence="2" type="ORF">FN976_02115</name>
</gene>
<dbReference type="EMBL" id="VOBQ01000002">
    <property type="protein sequence ID" value="TWO73054.1"/>
    <property type="molecule type" value="Genomic_DNA"/>
</dbReference>
<feature type="signal peptide" evidence="1">
    <location>
        <begin position="1"/>
        <end position="19"/>
    </location>
</feature>
<accession>A0A562ZY24</accession>
<dbReference type="PANTHER" id="PTHR42953:SF2">
    <property type="entry name" value="ADHESION PROTEIN"/>
    <property type="match status" value="1"/>
</dbReference>
<dbReference type="AlphaFoldDB" id="A0A562ZY24"/>
<dbReference type="RefSeq" id="WP_145890483.1">
    <property type="nucleotide sequence ID" value="NZ_VOBQ01000002.1"/>
</dbReference>